<dbReference type="InParanoid" id="B9S9H7"/>
<dbReference type="GO" id="GO:0004523">
    <property type="term" value="F:RNA-DNA hybrid ribonuclease activity"/>
    <property type="evidence" value="ECO:0007669"/>
    <property type="project" value="InterPro"/>
</dbReference>
<dbReference type="InterPro" id="IPR044730">
    <property type="entry name" value="RNase_H-like_dom_plant"/>
</dbReference>
<feature type="domain" description="RNase H type-1" evidence="1">
    <location>
        <begin position="270"/>
        <end position="390"/>
    </location>
</feature>
<keyword evidence="4" id="KW-1185">Reference proteome</keyword>
<reference evidence="4" key="1">
    <citation type="journal article" date="2010" name="Nat. Biotechnol.">
        <title>Draft genome sequence of the oilseed species Ricinus communis.</title>
        <authorList>
            <person name="Chan A.P."/>
            <person name="Crabtree J."/>
            <person name="Zhao Q."/>
            <person name="Lorenzi H."/>
            <person name="Orvis J."/>
            <person name="Puiu D."/>
            <person name="Melake-Berhan A."/>
            <person name="Jones K.M."/>
            <person name="Redman J."/>
            <person name="Chen G."/>
            <person name="Cahoon E.B."/>
            <person name="Gedil M."/>
            <person name="Stanke M."/>
            <person name="Haas B.J."/>
            <person name="Wortman J.R."/>
            <person name="Fraser-Liggett C.M."/>
            <person name="Ravel J."/>
            <person name="Rabinowicz P.D."/>
        </authorList>
    </citation>
    <scope>NUCLEOTIDE SEQUENCE [LARGE SCALE GENOMIC DNA]</scope>
    <source>
        <strain evidence="4">cv. Hale</strain>
    </source>
</reference>
<dbReference type="InterPro" id="IPR052929">
    <property type="entry name" value="RNase_H-like_EbsB-rel"/>
</dbReference>
<evidence type="ECO:0000313" key="3">
    <source>
        <dbReference type="EMBL" id="EEF39733.1"/>
    </source>
</evidence>
<sequence length="421" mass="48126">MVASEHILRYGHDTAVLDATVDALLLDNGSWDVRFISENLPFEAEQILSIRLSLCRQHDIIVWHYTKDGKYNVRSGYHFAKELKIQDQHTANGSGAPIESLFWKSFWKVKVPPKVCNLLWQLEKAALPVKANLIRRGVDIQLPCLQCQNVETVEHLIWDYFLSRKIWGKVDMSALCDEDDLDIFAWLQHCFKVLLNSSLAQFMITVWGIWYARNQLCFENKSLSVDDIVQPTKLMLLYYVKANDVPVRDNIRSRSQSFWRAPHVGRCKLNVDAAYRNNIGAGFRAIIRDWNGGIVGSACSFKPYFNDPEIVEFQDLSFGLTFALDLSITHLDVEVDCASVVQLATSPSQISSYSSLLAVDVRQLFSCFVSSTITWIPREINVVAQALASYSFYDSFTYFFIENIPTNLFHLVDQDKCTVFS</sequence>
<feature type="domain" description="Reverse transcriptase zinc-binding" evidence="2">
    <location>
        <begin position="100"/>
        <end position="167"/>
    </location>
</feature>
<dbReference type="PANTHER" id="PTHR47074">
    <property type="entry name" value="BNAC02G40300D PROTEIN"/>
    <property type="match status" value="1"/>
</dbReference>
<dbReference type="CDD" id="cd06222">
    <property type="entry name" value="RNase_H_like"/>
    <property type="match status" value="1"/>
</dbReference>
<dbReference type="InterPro" id="IPR036397">
    <property type="entry name" value="RNaseH_sf"/>
</dbReference>
<dbReference type="AlphaFoldDB" id="B9S9H7"/>
<evidence type="ECO:0000259" key="1">
    <source>
        <dbReference type="Pfam" id="PF13456"/>
    </source>
</evidence>
<dbReference type="PANTHER" id="PTHR47074:SF48">
    <property type="entry name" value="POLYNUCLEOTIDYL TRANSFERASE, RIBONUCLEASE H-LIKE SUPERFAMILY PROTEIN"/>
    <property type="match status" value="1"/>
</dbReference>
<dbReference type="EMBL" id="EQ973897">
    <property type="protein sequence ID" value="EEF39733.1"/>
    <property type="molecule type" value="Genomic_DNA"/>
</dbReference>
<dbReference type="InterPro" id="IPR026960">
    <property type="entry name" value="RVT-Znf"/>
</dbReference>
<dbReference type="Pfam" id="PF13456">
    <property type="entry name" value="RVT_3"/>
    <property type="match status" value="1"/>
</dbReference>
<evidence type="ECO:0000259" key="2">
    <source>
        <dbReference type="Pfam" id="PF13966"/>
    </source>
</evidence>
<organism evidence="3 4">
    <name type="scientific">Ricinus communis</name>
    <name type="common">Castor bean</name>
    <dbReference type="NCBI Taxonomy" id="3988"/>
    <lineage>
        <taxon>Eukaryota</taxon>
        <taxon>Viridiplantae</taxon>
        <taxon>Streptophyta</taxon>
        <taxon>Embryophyta</taxon>
        <taxon>Tracheophyta</taxon>
        <taxon>Spermatophyta</taxon>
        <taxon>Magnoliopsida</taxon>
        <taxon>eudicotyledons</taxon>
        <taxon>Gunneridae</taxon>
        <taxon>Pentapetalae</taxon>
        <taxon>rosids</taxon>
        <taxon>fabids</taxon>
        <taxon>Malpighiales</taxon>
        <taxon>Euphorbiaceae</taxon>
        <taxon>Acalyphoideae</taxon>
        <taxon>Acalypheae</taxon>
        <taxon>Ricinus</taxon>
    </lineage>
</organism>
<dbReference type="InterPro" id="IPR002156">
    <property type="entry name" value="RNaseH_domain"/>
</dbReference>
<proteinExistence type="predicted"/>
<accession>B9S9H7</accession>
<dbReference type="GO" id="GO:0003676">
    <property type="term" value="F:nucleic acid binding"/>
    <property type="evidence" value="ECO:0007669"/>
    <property type="project" value="InterPro"/>
</dbReference>
<dbReference type="Gene3D" id="3.30.420.10">
    <property type="entry name" value="Ribonuclease H-like superfamily/Ribonuclease H"/>
    <property type="match status" value="1"/>
</dbReference>
<name>B9S9H7_RICCO</name>
<gene>
    <name evidence="3" type="ORF">RCOM_0885350</name>
</gene>
<dbReference type="Proteomes" id="UP000008311">
    <property type="component" value="Unassembled WGS sequence"/>
</dbReference>
<protein>
    <submittedName>
        <fullName evidence="3">RNA binding protein, putative</fullName>
    </submittedName>
</protein>
<dbReference type="eggNOG" id="KOG1075">
    <property type="taxonomic scope" value="Eukaryota"/>
</dbReference>
<evidence type="ECO:0000313" key="4">
    <source>
        <dbReference type="Proteomes" id="UP000008311"/>
    </source>
</evidence>
<dbReference type="Pfam" id="PF13966">
    <property type="entry name" value="zf-RVT"/>
    <property type="match status" value="1"/>
</dbReference>
<dbReference type="InterPro" id="IPR012337">
    <property type="entry name" value="RNaseH-like_sf"/>
</dbReference>
<dbReference type="SUPFAM" id="SSF53098">
    <property type="entry name" value="Ribonuclease H-like"/>
    <property type="match status" value="1"/>
</dbReference>